<comment type="similarity">
    <text evidence="18">Belongs to the protein kinase superfamily. Ser/Thr protein kinase family.</text>
</comment>
<gene>
    <name evidence="24" type="ORF">HUJ06_014329</name>
</gene>
<dbReference type="Gene3D" id="2.90.10.30">
    <property type="match status" value="1"/>
</dbReference>
<keyword evidence="9 18" id="KW-0418">Kinase</keyword>
<dbReference type="GO" id="GO:0016020">
    <property type="term" value="C:membrane"/>
    <property type="evidence" value="ECO:0007669"/>
    <property type="project" value="UniProtKB-SubCell"/>
</dbReference>
<protein>
    <recommendedName>
        <fullName evidence="18">Receptor-like serine/threonine-protein kinase</fullName>
        <ecNumber evidence="18">2.7.11.1</ecNumber>
    </recommendedName>
</protein>
<evidence type="ECO:0000256" key="20">
    <source>
        <dbReference type="SAM" id="Phobius"/>
    </source>
</evidence>
<evidence type="ECO:0000256" key="19">
    <source>
        <dbReference type="PROSITE-ProRule" id="PRU10141"/>
    </source>
</evidence>
<evidence type="ECO:0000256" key="9">
    <source>
        <dbReference type="ARBA" id="ARBA00022777"/>
    </source>
</evidence>
<dbReference type="EC" id="2.7.11.1" evidence="18"/>
<keyword evidence="6 21" id="KW-0732">Signal</keyword>
<dbReference type="InterPro" id="IPR000719">
    <property type="entry name" value="Prot_kinase_dom"/>
</dbReference>
<dbReference type="Gene3D" id="1.10.510.10">
    <property type="entry name" value="Transferase(Phosphotransferase) domain 1"/>
    <property type="match status" value="1"/>
</dbReference>
<dbReference type="GO" id="GO:0004674">
    <property type="term" value="F:protein serine/threonine kinase activity"/>
    <property type="evidence" value="ECO:0007669"/>
    <property type="project" value="UniProtKB-KW"/>
</dbReference>
<dbReference type="PANTHER" id="PTHR47976:SF27">
    <property type="entry name" value="RECEPTOR-LIKE SERINE_THREONINE-PROTEIN KINASE"/>
    <property type="match status" value="1"/>
</dbReference>
<dbReference type="PROSITE" id="PS00108">
    <property type="entry name" value="PROTEIN_KINASE_ST"/>
    <property type="match status" value="1"/>
</dbReference>
<evidence type="ECO:0000256" key="12">
    <source>
        <dbReference type="ARBA" id="ARBA00023136"/>
    </source>
</evidence>
<dbReference type="Proteomes" id="UP000607653">
    <property type="component" value="Unassembled WGS sequence"/>
</dbReference>
<keyword evidence="12 20" id="KW-0472">Membrane</keyword>
<feature type="transmembrane region" description="Helical" evidence="20">
    <location>
        <begin position="446"/>
        <end position="470"/>
    </location>
</feature>
<dbReference type="InterPro" id="IPR036426">
    <property type="entry name" value="Bulb-type_lectin_dom_sf"/>
</dbReference>
<dbReference type="InterPro" id="IPR024171">
    <property type="entry name" value="SRK-like_kinase"/>
</dbReference>
<keyword evidence="11 20" id="KW-1133">Transmembrane helix</keyword>
<dbReference type="FunFam" id="3.30.200.20:FF:000059">
    <property type="entry name" value="S-receptor-like serine/threonine-protein kinase"/>
    <property type="match status" value="1"/>
</dbReference>
<evidence type="ECO:0000256" key="6">
    <source>
        <dbReference type="ARBA" id="ARBA00022729"/>
    </source>
</evidence>
<dbReference type="PANTHER" id="PTHR47976">
    <property type="entry name" value="G-TYPE LECTIN S-RECEPTOR-LIKE SERINE/THREONINE-PROTEIN KINASE SD2-5"/>
    <property type="match status" value="1"/>
</dbReference>
<keyword evidence="2 18" id="KW-0723">Serine/threonine-protein kinase</keyword>
<evidence type="ECO:0000256" key="11">
    <source>
        <dbReference type="ARBA" id="ARBA00022989"/>
    </source>
</evidence>
<comment type="subcellular location">
    <subcellularLocation>
        <location evidence="1">Membrane</location>
        <topology evidence="1">Single-pass type I membrane protein</topology>
    </subcellularLocation>
</comment>
<keyword evidence="5 20" id="KW-0812">Transmembrane</keyword>
<evidence type="ECO:0000256" key="18">
    <source>
        <dbReference type="PIRNR" id="PIRNR000641"/>
    </source>
</evidence>
<evidence type="ECO:0000256" key="8">
    <source>
        <dbReference type="ARBA" id="ARBA00022741"/>
    </source>
</evidence>
<dbReference type="Gene3D" id="2.90.10.10">
    <property type="entry name" value="Bulb-type lectin domain"/>
    <property type="match status" value="1"/>
</dbReference>
<dbReference type="FunFam" id="1.10.510.10:FF:000237">
    <property type="entry name" value="G-type lectin S-receptor-like serine/threonine-protein kinase"/>
    <property type="match status" value="1"/>
</dbReference>
<comment type="catalytic activity">
    <reaction evidence="17 18">
        <text>L-seryl-[protein] + ATP = O-phospho-L-seryl-[protein] + ADP + H(+)</text>
        <dbReference type="Rhea" id="RHEA:17989"/>
        <dbReference type="Rhea" id="RHEA-COMP:9863"/>
        <dbReference type="Rhea" id="RHEA-COMP:11604"/>
        <dbReference type="ChEBI" id="CHEBI:15378"/>
        <dbReference type="ChEBI" id="CHEBI:29999"/>
        <dbReference type="ChEBI" id="CHEBI:30616"/>
        <dbReference type="ChEBI" id="CHEBI:83421"/>
        <dbReference type="ChEBI" id="CHEBI:456216"/>
        <dbReference type="EC" id="2.7.11.1"/>
    </reaction>
</comment>
<feature type="signal peptide" evidence="21">
    <location>
        <begin position="1"/>
        <end position="22"/>
    </location>
</feature>
<evidence type="ECO:0000256" key="3">
    <source>
        <dbReference type="ARBA" id="ARBA00022536"/>
    </source>
</evidence>
<comment type="catalytic activity">
    <reaction evidence="16 18">
        <text>L-threonyl-[protein] + ATP = O-phospho-L-threonyl-[protein] + ADP + H(+)</text>
        <dbReference type="Rhea" id="RHEA:46608"/>
        <dbReference type="Rhea" id="RHEA-COMP:11060"/>
        <dbReference type="Rhea" id="RHEA-COMP:11605"/>
        <dbReference type="ChEBI" id="CHEBI:15378"/>
        <dbReference type="ChEBI" id="CHEBI:30013"/>
        <dbReference type="ChEBI" id="CHEBI:30616"/>
        <dbReference type="ChEBI" id="CHEBI:61977"/>
        <dbReference type="ChEBI" id="CHEBI:456216"/>
        <dbReference type="EC" id="2.7.11.1"/>
    </reaction>
</comment>
<evidence type="ECO:0000256" key="16">
    <source>
        <dbReference type="ARBA" id="ARBA00047899"/>
    </source>
</evidence>
<feature type="domain" description="Bulb-type lectin" evidence="23">
    <location>
        <begin position="29"/>
        <end position="147"/>
    </location>
</feature>
<comment type="caution">
    <text evidence="24">The sequence shown here is derived from an EMBL/GenBank/DDBJ whole genome shotgun (WGS) entry which is preliminary data.</text>
</comment>
<dbReference type="PROSITE" id="PS50011">
    <property type="entry name" value="PROTEIN_KINASE_DOM"/>
    <property type="match status" value="1"/>
</dbReference>
<dbReference type="SUPFAM" id="SSF51110">
    <property type="entry name" value="alpha-D-mannose-specific plant lectins"/>
    <property type="match status" value="1"/>
</dbReference>
<keyword evidence="15" id="KW-0325">Glycoprotein</keyword>
<dbReference type="SUPFAM" id="SSF56112">
    <property type="entry name" value="Protein kinase-like (PK-like)"/>
    <property type="match status" value="1"/>
</dbReference>
<dbReference type="InterPro" id="IPR001480">
    <property type="entry name" value="Bulb-type_lectin_dom"/>
</dbReference>
<dbReference type="InterPro" id="IPR000858">
    <property type="entry name" value="S_locus_glycoprot_dom"/>
</dbReference>
<dbReference type="Pfam" id="PF00954">
    <property type="entry name" value="S_locus_glycop"/>
    <property type="match status" value="1"/>
</dbReference>
<accession>A0A822ZAE5</accession>
<evidence type="ECO:0000313" key="24">
    <source>
        <dbReference type="EMBL" id="DAD40006.1"/>
    </source>
</evidence>
<sequence>MASVFSALFLFLCVITPIAVEAQPKIISLGSLLSPATQPSSWSSPSGRFAFGFYPLGDNRFVIGVWLVGKPANTLVWMANRDDPPVSSNATLRLTMNGRVILSPGTEPGEGKSITSTSVTSSYASMLDSGNFVLYSIYSGVLWESFSHPTSTLLGGQFLSTGNQLISSVSETDCSSGRFRLKLQNPYAVLYPINTPDLVFVEGYWNVIGHGSNLYLHLDNSTGILSIRNGTDHEFWRSKPDLSSLSGVNETTIFRATLDNDGIFRVYAHGPNSVSTVWEALSMDKRCEVKGICGFNSYCRMMNNKTDCLCLPGFDFVDPNQKSLGCQRSFTGPVCKHGEGNITTSYNVASLQNISWGSSPYFSAYITEEECRKSCSEDCVCGASVFKNGWCDKHQLPLRYARLNIGSTELSTAFFKIGTTKSQMENSTQRSPVKPVIVTENKISSLVLVALGFFGCSSCFAVAISVFFVYSHQVLKNRLMAEMGSLGQRDEFTLRLFSYNELQKATEGFKEELGRGSFGAVYRGTLSKGKKVVAVKRLEKVVEEGEREFRAEMRAIGKTHHRNLLRLLGYCAEGSNRLLVYEYMSNGSLANLLFKSEKRPCWDDRLRIALDVAKGILYLHEECEAPIIHCDIKPQNILMDDFWTAKISDFGLAKLLMPDQTRTFTQVRGTRGYLAPEWQRNTPISVKTDVYSYGVVLLEIVCCRRNMDVTASTPDEIVLSTWVYYCFVTRQLKMLIRDEDVDMRTLETMVKVGLWCIQDEPVLRPSMKAVVLMLEGIIEVPVPPTPNPSFVSSEDPFGSQ</sequence>
<dbReference type="PIRSF" id="PIRSF000641">
    <property type="entry name" value="SRK"/>
    <property type="match status" value="1"/>
</dbReference>
<dbReference type="GO" id="GO:0005524">
    <property type="term" value="F:ATP binding"/>
    <property type="evidence" value="ECO:0007669"/>
    <property type="project" value="UniProtKB-UniRule"/>
</dbReference>
<evidence type="ECO:0000256" key="13">
    <source>
        <dbReference type="ARBA" id="ARBA00023157"/>
    </source>
</evidence>
<evidence type="ECO:0000256" key="15">
    <source>
        <dbReference type="ARBA" id="ARBA00023180"/>
    </source>
</evidence>
<dbReference type="CDD" id="cd14066">
    <property type="entry name" value="STKc_IRAK"/>
    <property type="match status" value="1"/>
</dbReference>
<evidence type="ECO:0000256" key="4">
    <source>
        <dbReference type="ARBA" id="ARBA00022679"/>
    </source>
</evidence>
<dbReference type="GO" id="GO:0048544">
    <property type="term" value="P:recognition of pollen"/>
    <property type="evidence" value="ECO:0007669"/>
    <property type="project" value="InterPro"/>
</dbReference>
<dbReference type="EMBL" id="DUZY01000005">
    <property type="protein sequence ID" value="DAD40006.1"/>
    <property type="molecule type" value="Genomic_DNA"/>
</dbReference>
<evidence type="ECO:0000313" key="25">
    <source>
        <dbReference type="Proteomes" id="UP000607653"/>
    </source>
</evidence>
<evidence type="ECO:0000256" key="2">
    <source>
        <dbReference type="ARBA" id="ARBA00022527"/>
    </source>
</evidence>
<reference evidence="24 25" key="1">
    <citation type="journal article" date="2020" name="Mol. Biol. Evol.">
        <title>Distinct Expression and Methylation Patterns for Genes with Different Fates following a Single Whole-Genome Duplication in Flowering Plants.</title>
        <authorList>
            <person name="Shi T."/>
            <person name="Rahmani R.S."/>
            <person name="Gugger P.F."/>
            <person name="Wang M."/>
            <person name="Li H."/>
            <person name="Zhang Y."/>
            <person name="Li Z."/>
            <person name="Wang Q."/>
            <person name="Van de Peer Y."/>
            <person name="Marchal K."/>
            <person name="Chen J."/>
        </authorList>
    </citation>
    <scope>NUCLEOTIDE SEQUENCE [LARGE SCALE GENOMIC DNA]</scope>
    <source>
        <tissue evidence="24">Leaf</tissue>
    </source>
</reference>
<evidence type="ECO:0000259" key="23">
    <source>
        <dbReference type="PROSITE" id="PS50927"/>
    </source>
</evidence>
<keyword evidence="4 18" id="KW-0808">Transferase</keyword>
<evidence type="ECO:0000256" key="7">
    <source>
        <dbReference type="ARBA" id="ARBA00022734"/>
    </source>
</evidence>
<dbReference type="AlphaFoldDB" id="A0A822ZAE5"/>
<dbReference type="Pfam" id="PF01453">
    <property type="entry name" value="B_lectin"/>
    <property type="match status" value="1"/>
</dbReference>
<feature type="domain" description="Protein kinase" evidence="22">
    <location>
        <begin position="507"/>
        <end position="778"/>
    </location>
</feature>
<keyword evidence="8 18" id="KW-0547">Nucleotide-binding</keyword>
<dbReference type="Gene3D" id="3.30.200.20">
    <property type="entry name" value="Phosphorylase Kinase, domain 1"/>
    <property type="match status" value="1"/>
</dbReference>
<organism evidence="24 25">
    <name type="scientific">Nelumbo nucifera</name>
    <name type="common">Sacred lotus</name>
    <dbReference type="NCBI Taxonomy" id="4432"/>
    <lineage>
        <taxon>Eukaryota</taxon>
        <taxon>Viridiplantae</taxon>
        <taxon>Streptophyta</taxon>
        <taxon>Embryophyta</taxon>
        <taxon>Tracheophyta</taxon>
        <taxon>Spermatophyta</taxon>
        <taxon>Magnoliopsida</taxon>
        <taxon>Proteales</taxon>
        <taxon>Nelumbonaceae</taxon>
        <taxon>Nelumbo</taxon>
    </lineage>
</organism>
<dbReference type="GO" id="GO:0030246">
    <property type="term" value="F:carbohydrate binding"/>
    <property type="evidence" value="ECO:0007669"/>
    <property type="project" value="UniProtKB-KW"/>
</dbReference>
<feature type="chain" id="PRO_5032778190" description="Receptor-like serine/threonine-protein kinase" evidence="21">
    <location>
        <begin position="23"/>
        <end position="800"/>
    </location>
</feature>
<feature type="binding site" evidence="19">
    <location>
        <position position="536"/>
    </location>
    <ligand>
        <name>ATP</name>
        <dbReference type="ChEBI" id="CHEBI:30616"/>
    </ligand>
</feature>
<keyword evidence="10 18" id="KW-0067">ATP-binding</keyword>
<dbReference type="InterPro" id="IPR017441">
    <property type="entry name" value="Protein_kinase_ATP_BS"/>
</dbReference>
<keyword evidence="14" id="KW-0675">Receptor</keyword>
<dbReference type="InterPro" id="IPR011009">
    <property type="entry name" value="Kinase-like_dom_sf"/>
</dbReference>
<evidence type="ECO:0000256" key="5">
    <source>
        <dbReference type="ARBA" id="ARBA00022692"/>
    </source>
</evidence>
<evidence type="ECO:0000256" key="21">
    <source>
        <dbReference type="SAM" id="SignalP"/>
    </source>
</evidence>
<keyword evidence="13" id="KW-1015">Disulfide bond</keyword>
<evidence type="ECO:0000256" key="17">
    <source>
        <dbReference type="ARBA" id="ARBA00048679"/>
    </source>
</evidence>
<dbReference type="PROSITE" id="PS50927">
    <property type="entry name" value="BULB_LECTIN"/>
    <property type="match status" value="1"/>
</dbReference>
<dbReference type="SMART" id="SM00108">
    <property type="entry name" value="B_lectin"/>
    <property type="match status" value="1"/>
</dbReference>
<evidence type="ECO:0000256" key="14">
    <source>
        <dbReference type="ARBA" id="ARBA00023170"/>
    </source>
</evidence>
<dbReference type="SMART" id="SM00220">
    <property type="entry name" value="S_TKc"/>
    <property type="match status" value="1"/>
</dbReference>
<evidence type="ECO:0000256" key="1">
    <source>
        <dbReference type="ARBA" id="ARBA00004479"/>
    </source>
</evidence>
<keyword evidence="25" id="KW-1185">Reference proteome</keyword>
<dbReference type="PROSITE" id="PS00107">
    <property type="entry name" value="PROTEIN_KINASE_ATP"/>
    <property type="match status" value="1"/>
</dbReference>
<keyword evidence="3" id="KW-0245">EGF-like domain</keyword>
<keyword evidence="7" id="KW-0430">Lectin</keyword>
<evidence type="ECO:0000259" key="22">
    <source>
        <dbReference type="PROSITE" id="PS50011"/>
    </source>
</evidence>
<dbReference type="Pfam" id="PF00069">
    <property type="entry name" value="Pkinase"/>
    <property type="match status" value="1"/>
</dbReference>
<dbReference type="InterPro" id="IPR008271">
    <property type="entry name" value="Ser/Thr_kinase_AS"/>
</dbReference>
<evidence type="ECO:0000256" key="10">
    <source>
        <dbReference type="ARBA" id="ARBA00022840"/>
    </source>
</evidence>
<proteinExistence type="inferred from homology"/>
<dbReference type="InterPro" id="IPR051343">
    <property type="entry name" value="G-type_lectin_kinases/EP1-like"/>
</dbReference>
<name>A0A822ZAE5_NELNU</name>